<dbReference type="RefSeq" id="WP_171680028.1">
    <property type="nucleotide sequence ID" value="NZ_JABGBN010000002.1"/>
</dbReference>
<evidence type="ECO:0000313" key="5">
    <source>
        <dbReference type="Proteomes" id="UP000537862"/>
    </source>
</evidence>
<dbReference type="InterPro" id="IPR029044">
    <property type="entry name" value="Nucleotide-diphossugar_trans"/>
</dbReference>
<dbReference type="CDD" id="cd00761">
    <property type="entry name" value="Glyco_tranf_GTA_type"/>
    <property type="match status" value="2"/>
</dbReference>
<reference evidence="4 5" key="1">
    <citation type="submission" date="2020-05" db="EMBL/GenBank/DDBJ databases">
        <authorList>
            <person name="Niu N."/>
        </authorList>
    </citation>
    <scope>NUCLEOTIDE SEQUENCE [LARGE SCALE GENOMIC DNA]</scope>
    <source>
        <strain evidence="4 5">3340-03</strain>
    </source>
</reference>
<keyword evidence="1" id="KW-0328">Glycosyltransferase</keyword>
<feature type="domain" description="Glycosyltransferase 2-like" evidence="3">
    <location>
        <begin position="342"/>
        <end position="447"/>
    </location>
</feature>
<name>A0A849P3W9_9BURK</name>
<comment type="caution">
    <text evidence="4">The sequence shown here is derived from an EMBL/GenBank/DDBJ whole genome shotgun (WGS) entry which is preliminary data.</text>
</comment>
<dbReference type="PANTHER" id="PTHR22916">
    <property type="entry name" value="GLYCOSYLTRANSFERASE"/>
    <property type="match status" value="1"/>
</dbReference>
<evidence type="ECO:0000259" key="3">
    <source>
        <dbReference type="Pfam" id="PF00535"/>
    </source>
</evidence>
<dbReference type="Pfam" id="PF00535">
    <property type="entry name" value="Glycos_transf_2"/>
    <property type="match status" value="2"/>
</dbReference>
<keyword evidence="2 4" id="KW-0808">Transferase</keyword>
<feature type="domain" description="Glycosyltransferase 2-like" evidence="3">
    <location>
        <begin position="7"/>
        <end position="138"/>
    </location>
</feature>
<dbReference type="Gene3D" id="3.90.550.10">
    <property type="entry name" value="Spore Coat Polysaccharide Biosynthesis Protein SpsA, Chain A"/>
    <property type="match status" value="2"/>
</dbReference>
<sequence length="605" mass="69682">MSHPIISFLIPAYNVAPFISSCLDSILALPISKEIIIVNDGSTDDTATIIEEYATQYDTIHVYHQQNGGVSSARNLALSHANGEWVAFIDGDDVVINDTDLHALLTIAHQHQVDIIKGLYMVSGRDRPNRVKQPTLDQTREDKITFLSSKAYLEHCVGEMNMWAIGSVFIRRSVITALHLNFRTDLIVCEDPLFFYQLLSTDLKLMEVPYVLYHYQQRVGSASNSKEIRVKSINAYARYLTALIEIAQKQNDLSSRYIQYCILSTRLDLTRHYQNLLNAGYSIAQANHEPFSRWILSEEEYTQALKMKSDILRTQRGKTYYHKRDIGLDDITLPQQHYPAMSFVVPIYNVAPYLAECIDSLIRQKLDKEIILVDDGSTDNSLDIAMDYARRYPFITVIHSKNEGLSAARNKGLQLARGEYIQFIDSDDYLLDQPLIEILFKAKKANAPIVRLDYRTQTMIPVLPAEKFVLSTATDYFKREMLDAWQPSVCKMIIQRDFLIKHQIKFFEGILAEDAHFTTLLCLSDPTAKVLETNLICYFYRRRDDSITLHPTKRYGMGMGLLITIKALQQWFDMQTHQDEIRPYMDKFYDCCLAIAQRFMQEESE</sequence>
<evidence type="ECO:0000256" key="1">
    <source>
        <dbReference type="ARBA" id="ARBA00022676"/>
    </source>
</evidence>
<evidence type="ECO:0000256" key="2">
    <source>
        <dbReference type="ARBA" id="ARBA00022679"/>
    </source>
</evidence>
<dbReference type="PANTHER" id="PTHR22916:SF51">
    <property type="entry name" value="GLYCOSYLTRANSFERASE EPSH-RELATED"/>
    <property type="match status" value="1"/>
</dbReference>
<dbReference type="SUPFAM" id="SSF53448">
    <property type="entry name" value="Nucleotide-diphospho-sugar transferases"/>
    <property type="match status" value="2"/>
</dbReference>
<dbReference type="EMBL" id="JABGBN010000002">
    <property type="protein sequence ID" value="NOL51341.1"/>
    <property type="molecule type" value="Genomic_DNA"/>
</dbReference>
<dbReference type="AlphaFoldDB" id="A0A849P3W9"/>
<dbReference type="GO" id="GO:0016758">
    <property type="term" value="F:hexosyltransferase activity"/>
    <property type="evidence" value="ECO:0007669"/>
    <property type="project" value="UniProtKB-ARBA"/>
</dbReference>
<proteinExistence type="predicted"/>
<organism evidence="4 5">
    <name type="scientific">Pelistega suis</name>
    <dbReference type="NCBI Taxonomy" id="1631957"/>
    <lineage>
        <taxon>Bacteria</taxon>
        <taxon>Pseudomonadati</taxon>
        <taxon>Pseudomonadota</taxon>
        <taxon>Betaproteobacteria</taxon>
        <taxon>Burkholderiales</taxon>
        <taxon>Alcaligenaceae</taxon>
        <taxon>Pelistega</taxon>
    </lineage>
</organism>
<keyword evidence="5" id="KW-1185">Reference proteome</keyword>
<evidence type="ECO:0000313" key="4">
    <source>
        <dbReference type="EMBL" id="NOL51341.1"/>
    </source>
</evidence>
<dbReference type="Proteomes" id="UP000537862">
    <property type="component" value="Unassembled WGS sequence"/>
</dbReference>
<gene>
    <name evidence="4" type="ORF">HKX39_04015</name>
</gene>
<protein>
    <submittedName>
        <fullName evidence="4">Glycosyltransferase</fullName>
    </submittedName>
</protein>
<accession>A0A849P3W9</accession>
<dbReference type="InterPro" id="IPR001173">
    <property type="entry name" value="Glyco_trans_2-like"/>
</dbReference>